<evidence type="ECO:0000313" key="2">
    <source>
        <dbReference type="EMBL" id="AWT50343.1"/>
    </source>
</evidence>
<keyword evidence="1" id="KW-0175">Coiled coil</keyword>
<dbReference type="RefSeq" id="YP_009837635.1">
    <property type="nucleotide sequence ID" value="NC_048702.1"/>
</dbReference>
<keyword evidence="3" id="KW-1185">Reference proteome</keyword>
<evidence type="ECO:0000313" key="3">
    <source>
        <dbReference type="Proteomes" id="UP000242372"/>
    </source>
</evidence>
<evidence type="ECO:0000256" key="1">
    <source>
        <dbReference type="SAM" id="Coils"/>
    </source>
</evidence>
<reference evidence="2 3" key="1">
    <citation type="submission" date="2018-02" db="EMBL/GenBank/DDBJ databases">
        <title>Complete Genome Sequences of Erwinia amylovora Phages vB_EamP-S2 and vB_EamM-Bue1.</title>
        <authorList>
            <person name="Knecht L.E."/>
        </authorList>
    </citation>
    <scope>NUCLEOTIDE SEQUENCE [LARGE SCALE GENOMIC DNA]</scope>
</reference>
<proteinExistence type="predicted"/>
<accession>A0A2U9PFF7</accession>
<organism evidence="2 3">
    <name type="scientific">Erwinia phage vB_EamM-Bue1</name>
    <dbReference type="NCBI Taxonomy" id="2099338"/>
    <lineage>
        <taxon>Viruses</taxon>
        <taxon>Duplodnaviria</taxon>
        <taxon>Heunggongvirae</taxon>
        <taxon>Uroviricota</taxon>
        <taxon>Caudoviricetes</taxon>
        <taxon>Pantevenvirales</taxon>
        <taxon>Ackermannviridae</taxon>
        <taxon>Nezavisimistyvirus</taxon>
        <taxon>Nezavisimistyvirus bue1</taxon>
    </lineage>
</organism>
<dbReference type="EMBL" id="MG973030">
    <property type="protein sequence ID" value="AWT50343.1"/>
    <property type="molecule type" value="Genomic_DNA"/>
</dbReference>
<feature type="coiled-coil region" evidence="1">
    <location>
        <begin position="170"/>
        <end position="204"/>
    </location>
</feature>
<protein>
    <submittedName>
        <fullName evidence="2">Uncharacterized protein</fullName>
    </submittedName>
</protein>
<name>A0A2U9PFF7_9CAUD</name>
<dbReference type="Proteomes" id="UP000242372">
    <property type="component" value="Segment"/>
</dbReference>
<dbReference type="KEGG" id="vg:55607828"/>
<sequence length="248" mass="29173">MLKWLSSLFTPTRPRAVWCDPAVSILTPFIEERNPLLRERLTAALTTDNSLGHTWVSEYHNKPVCLSTSYYVHHYKDNPAETIKEAIRFFHLFMGVLEFIPMVKHHVSAKSESSYLTVTLEMAPSFTIRDKEVNLNVRFILFNCPQLSECQSFIDALNNVAEEYIQRPNAVKVKGIIEQARKELDDQEQDQRKRENEARRSEELRRIFAVPEENPFYSRELMSWVERNPETGQFSRITEEEYLQRSRT</sequence>
<dbReference type="GeneID" id="55607828"/>